<dbReference type="RefSeq" id="WP_043103345.1">
    <property type="nucleotide sequence ID" value="NZ_JACHET010000001.1"/>
</dbReference>
<comment type="caution">
    <text evidence="2">The sequence shown here is derived from an EMBL/GenBank/DDBJ whole genome shotgun (WGS) entry which is preliminary data.</text>
</comment>
<dbReference type="EMBL" id="JACHET010000001">
    <property type="protein sequence ID" value="MBB6183531.1"/>
    <property type="molecule type" value="Genomic_DNA"/>
</dbReference>
<dbReference type="SUPFAM" id="SSF143422">
    <property type="entry name" value="Transposase IS200-like"/>
    <property type="match status" value="1"/>
</dbReference>
<organism evidence="2 4">
    <name type="scientific">Oleiagrimonas soli</name>
    <dbReference type="NCBI Taxonomy" id="1543381"/>
    <lineage>
        <taxon>Bacteria</taxon>
        <taxon>Pseudomonadati</taxon>
        <taxon>Pseudomonadota</taxon>
        <taxon>Gammaproteobacteria</taxon>
        <taxon>Lysobacterales</taxon>
        <taxon>Rhodanobacteraceae</taxon>
        <taxon>Oleiagrimonas</taxon>
    </lineage>
</organism>
<dbReference type="AlphaFoldDB" id="A0A099CWR1"/>
<dbReference type="Proteomes" id="UP000029708">
    <property type="component" value="Unassembled WGS sequence"/>
</dbReference>
<dbReference type="STRING" id="1543381.LF63_0106745"/>
<dbReference type="InterPro" id="IPR036515">
    <property type="entry name" value="Transposase_17_sf"/>
</dbReference>
<evidence type="ECO:0000313" key="4">
    <source>
        <dbReference type="Proteomes" id="UP000029708"/>
    </source>
</evidence>
<dbReference type="EMBL" id="JROI01000010">
    <property type="protein sequence ID" value="KGI78062.1"/>
    <property type="molecule type" value="Genomic_DNA"/>
</dbReference>
<dbReference type="PANTHER" id="PTHR34322:SF2">
    <property type="entry name" value="TRANSPOSASE IS200-LIKE DOMAIN-CONTAINING PROTEIN"/>
    <property type="match status" value="1"/>
</dbReference>
<dbReference type="InterPro" id="IPR002686">
    <property type="entry name" value="Transposase_17"/>
</dbReference>
<keyword evidence="4" id="KW-1185">Reference proteome</keyword>
<accession>A0A099CWR1</accession>
<name>A0A099CWR1_9GAMM</name>
<evidence type="ECO:0000313" key="3">
    <source>
        <dbReference type="EMBL" id="MBB6183531.1"/>
    </source>
</evidence>
<sequence>MARSPRLDIPGIPQHVVQRGNNRLPCFLDDEDRQRYLQCLRQALLRYGCHLHAYVLMNNHVHLLLTPQEKGAVSRLMHTFARNYVGLFNGRHGRTGTLWEGRYKSCLVDSDGYFLACSRYIELNPVRAWMVADPSDHPWSSYGAHADGRVDPLLTAHACYLELGADAAERAAAYKALFTEALPDKVVHEIRTYLQQQKALGTDRFRAWVEARTRRFAAVRPPGRPRDRSNGP</sequence>
<dbReference type="GO" id="GO:0004803">
    <property type="term" value="F:transposase activity"/>
    <property type="evidence" value="ECO:0007669"/>
    <property type="project" value="InterPro"/>
</dbReference>
<evidence type="ECO:0000313" key="5">
    <source>
        <dbReference type="Proteomes" id="UP000560000"/>
    </source>
</evidence>
<feature type="domain" description="Transposase IS200-like" evidence="1">
    <location>
        <begin position="9"/>
        <end position="124"/>
    </location>
</feature>
<dbReference type="Pfam" id="PF01797">
    <property type="entry name" value="Y1_Tnp"/>
    <property type="match status" value="1"/>
</dbReference>
<dbReference type="GO" id="GO:0003677">
    <property type="term" value="F:DNA binding"/>
    <property type="evidence" value="ECO:0007669"/>
    <property type="project" value="InterPro"/>
</dbReference>
<protein>
    <submittedName>
        <fullName evidence="2 3">Transposase</fullName>
    </submittedName>
</protein>
<reference evidence="3 5" key="2">
    <citation type="submission" date="2020-08" db="EMBL/GenBank/DDBJ databases">
        <title>Genomic Encyclopedia of Type Strains, Phase IV (KMG-IV): sequencing the most valuable type-strain genomes for metagenomic binning, comparative biology and taxonomic classification.</title>
        <authorList>
            <person name="Goeker M."/>
        </authorList>
    </citation>
    <scope>NUCLEOTIDE SEQUENCE [LARGE SCALE GENOMIC DNA]</scope>
    <source>
        <strain evidence="3 5">DSM 107085</strain>
    </source>
</reference>
<evidence type="ECO:0000259" key="1">
    <source>
        <dbReference type="SMART" id="SM01321"/>
    </source>
</evidence>
<dbReference type="PANTHER" id="PTHR34322">
    <property type="entry name" value="TRANSPOSASE, Y1_TNP DOMAIN-CONTAINING"/>
    <property type="match status" value="1"/>
</dbReference>
<dbReference type="SMART" id="SM01321">
    <property type="entry name" value="Y1_Tnp"/>
    <property type="match status" value="1"/>
</dbReference>
<dbReference type="OrthoDB" id="9814067at2"/>
<gene>
    <name evidence="3" type="ORF">HNQ86_000876</name>
    <name evidence="2" type="ORF">LF63_0106745</name>
</gene>
<proteinExistence type="predicted"/>
<dbReference type="HOGENOM" id="CLU_068226_1_2_6"/>
<dbReference type="GO" id="GO:0006313">
    <property type="term" value="P:DNA transposition"/>
    <property type="evidence" value="ECO:0007669"/>
    <property type="project" value="InterPro"/>
</dbReference>
<dbReference type="Gene3D" id="3.30.70.1290">
    <property type="entry name" value="Transposase IS200-like"/>
    <property type="match status" value="1"/>
</dbReference>
<evidence type="ECO:0000313" key="2">
    <source>
        <dbReference type="EMBL" id="KGI78062.1"/>
    </source>
</evidence>
<reference evidence="2 4" key="1">
    <citation type="submission" date="2014-09" db="EMBL/GenBank/DDBJ databases">
        <title>Xanthomonadaceae 3.5X direct submission.</title>
        <authorList>
            <person name="Fang T."/>
            <person name="Wang H."/>
        </authorList>
    </citation>
    <scope>NUCLEOTIDE SEQUENCE [LARGE SCALE GENOMIC DNA]</scope>
    <source>
        <strain evidence="2 4">3.5X</strain>
    </source>
</reference>
<dbReference type="Proteomes" id="UP000560000">
    <property type="component" value="Unassembled WGS sequence"/>
</dbReference>